<name>A0A7W8DP81_9BACT</name>
<dbReference type="Proteomes" id="UP000534294">
    <property type="component" value="Unassembled WGS sequence"/>
</dbReference>
<evidence type="ECO:0008006" key="4">
    <source>
        <dbReference type="Google" id="ProtNLM"/>
    </source>
</evidence>
<keyword evidence="1" id="KW-1133">Transmembrane helix</keyword>
<evidence type="ECO:0000256" key="1">
    <source>
        <dbReference type="SAM" id="Phobius"/>
    </source>
</evidence>
<feature type="transmembrane region" description="Helical" evidence="1">
    <location>
        <begin position="6"/>
        <end position="26"/>
    </location>
</feature>
<accession>A0A7W8DP81</accession>
<dbReference type="EMBL" id="JACHIF010000002">
    <property type="protein sequence ID" value="MBB5036860.1"/>
    <property type="molecule type" value="Genomic_DNA"/>
</dbReference>
<keyword evidence="1" id="KW-0472">Membrane</keyword>
<keyword evidence="1" id="KW-0812">Transmembrane</keyword>
<comment type="caution">
    <text evidence="2">The sequence shown here is derived from an EMBL/GenBank/DDBJ whole genome shotgun (WGS) entry which is preliminary data.</text>
</comment>
<feature type="transmembrane region" description="Helical" evidence="1">
    <location>
        <begin position="73"/>
        <end position="95"/>
    </location>
</feature>
<proteinExistence type="predicted"/>
<protein>
    <recommendedName>
        <fullName evidence="4">DUF1772 domain-containing protein</fullName>
    </recommendedName>
</protein>
<gene>
    <name evidence="2" type="ORF">HNQ64_001102</name>
</gene>
<evidence type="ECO:0000313" key="3">
    <source>
        <dbReference type="Proteomes" id="UP000534294"/>
    </source>
</evidence>
<keyword evidence="3" id="KW-1185">Reference proteome</keyword>
<organism evidence="2 3">
    <name type="scientific">Prosthecobacter dejongeii</name>
    <dbReference type="NCBI Taxonomy" id="48465"/>
    <lineage>
        <taxon>Bacteria</taxon>
        <taxon>Pseudomonadati</taxon>
        <taxon>Verrucomicrobiota</taxon>
        <taxon>Verrucomicrobiia</taxon>
        <taxon>Verrucomicrobiales</taxon>
        <taxon>Verrucomicrobiaceae</taxon>
        <taxon>Prosthecobacter</taxon>
    </lineage>
</organism>
<dbReference type="AlphaFoldDB" id="A0A7W8DP81"/>
<dbReference type="RefSeq" id="WP_184206191.1">
    <property type="nucleotide sequence ID" value="NZ_JACHIF010000002.1"/>
</dbReference>
<evidence type="ECO:0000313" key="2">
    <source>
        <dbReference type="EMBL" id="MBB5036860.1"/>
    </source>
</evidence>
<feature type="transmembrane region" description="Helical" evidence="1">
    <location>
        <begin position="46"/>
        <end position="67"/>
    </location>
</feature>
<sequence length="136" mass="15780">MLEFHTFITWALIGLIWHVQIVQYPLFLDVGREAFSRYHCGHCLRIAFVVVPLMLLEVASAIGVLWLGERASLFLFSLPWIAMVWLATFLIQVPIHDQLTEFGWSESVIQKLVRTNWLRTVAWTVRGLLLAWIFIG</sequence>
<reference evidence="2 3" key="1">
    <citation type="submission" date="2020-08" db="EMBL/GenBank/DDBJ databases">
        <title>Genomic Encyclopedia of Type Strains, Phase IV (KMG-IV): sequencing the most valuable type-strain genomes for metagenomic binning, comparative biology and taxonomic classification.</title>
        <authorList>
            <person name="Goeker M."/>
        </authorList>
    </citation>
    <scope>NUCLEOTIDE SEQUENCE [LARGE SCALE GENOMIC DNA]</scope>
    <source>
        <strain evidence="2 3">DSM 12251</strain>
    </source>
</reference>